<protein>
    <submittedName>
        <fullName evidence="2">Phage major tail protein</fullName>
    </submittedName>
</protein>
<keyword evidence="3" id="KW-1185">Reference proteome</keyword>
<organism evidence="2 3">
    <name type="scientific">Liquorilactobacillus aquaticus DSM 21051</name>
    <dbReference type="NCBI Taxonomy" id="1423725"/>
    <lineage>
        <taxon>Bacteria</taxon>
        <taxon>Bacillati</taxon>
        <taxon>Bacillota</taxon>
        <taxon>Bacilli</taxon>
        <taxon>Lactobacillales</taxon>
        <taxon>Lactobacillaceae</taxon>
        <taxon>Liquorilactobacillus</taxon>
    </lineage>
</organism>
<dbReference type="Pfam" id="PF04630">
    <property type="entry name" value="Phage_TTP_1"/>
    <property type="match status" value="1"/>
</dbReference>
<dbReference type="STRING" id="1423725.FC19_GL001438"/>
<evidence type="ECO:0000313" key="2">
    <source>
        <dbReference type="EMBL" id="KRM95957.1"/>
    </source>
</evidence>
<dbReference type="Gene3D" id="2.60.40.1080">
    <property type="match status" value="1"/>
</dbReference>
<accession>A0A0R2CWZ2</accession>
<sequence length="295" mass="31072">MPVGVSFKDIAWVEFAKLDDTGKIIADAAKGLSASGIYHADGDGEGATTANITGLEEKGTAQYANGKSKRMAHGAQTPSLALTMLDMDGSVMAKMKGYVSDGKGGYVLSSSKKPHVAVIVASYDFEGHLFYDCFANGEMIEVGHSHGTNTNSEVDYNGTFEYDALDPLGETVFVDDQGVQRPYKYFYSADATFDEVAMRKEVFGGYTESSVPVTGIALDKVTVNGKVGDNGKITAMISPDNATNKNTTFITSDASLATIDENGNYAFVGSGSGTFTAKTEDGGKLATCSFESTAV</sequence>
<reference evidence="2 3" key="1">
    <citation type="journal article" date="2015" name="Genome Announc.">
        <title>Expanding the biotechnology potential of lactobacilli through comparative genomics of 213 strains and associated genera.</title>
        <authorList>
            <person name="Sun Z."/>
            <person name="Harris H.M."/>
            <person name="McCann A."/>
            <person name="Guo C."/>
            <person name="Argimon S."/>
            <person name="Zhang W."/>
            <person name="Yang X."/>
            <person name="Jeffery I.B."/>
            <person name="Cooney J.C."/>
            <person name="Kagawa T.F."/>
            <person name="Liu W."/>
            <person name="Song Y."/>
            <person name="Salvetti E."/>
            <person name="Wrobel A."/>
            <person name="Rasinkangas P."/>
            <person name="Parkhill J."/>
            <person name="Rea M.C."/>
            <person name="O'Sullivan O."/>
            <person name="Ritari J."/>
            <person name="Douillard F.P."/>
            <person name="Paul Ross R."/>
            <person name="Yang R."/>
            <person name="Briner A.E."/>
            <person name="Felis G.E."/>
            <person name="de Vos W.M."/>
            <person name="Barrangou R."/>
            <person name="Klaenhammer T.R."/>
            <person name="Caufield P.W."/>
            <person name="Cui Y."/>
            <person name="Zhang H."/>
            <person name="O'Toole P.W."/>
        </authorList>
    </citation>
    <scope>NUCLEOTIDE SEQUENCE [LARGE SCALE GENOMIC DNA]</scope>
    <source>
        <strain evidence="2 3">DSM 21051</strain>
    </source>
</reference>
<dbReference type="AlphaFoldDB" id="A0A0R2CWZ2"/>
<name>A0A0R2CWZ2_9LACO</name>
<dbReference type="SUPFAM" id="SSF49373">
    <property type="entry name" value="Invasin/intimin cell-adhesion fragments"/>
    <property type="match status" value="1"/>
</dbReference>
<dbReference type="PATRIC" id="fig|1423725.3.peg.1479"/>
<feature type="domain" description="BIG2" evidence="1">
    <location>
        <begin position="212"/>
        <end position="289"/>
    </location>
</feature>
<gene>
    <name evidence="2" type="ORF">FC19_GL001438</name>
</gene>
<evidence type="ECO:0000313" key="3">
    <source>
        <dbReference type="Proteomes" id="UP000051015"/>
    </source>
</evidence>
<dbReference type="RefSeq" id="WP_083488407.1">
    <property type="nucleotide sequence ID" value="NZ_AYZD01000018.1"/>
</dbReference>
<dbReference type="OrthoDB" id="2143665at2"/>
<evidence type="ECO:0000259" key="1">
    <source>
        <dbReference type="SMART" id="SM00635"/>
    </source>
</evidence>
<proteinExistence type="predicted"/>
<dbReference type="EMBL" id="AYZD01000018">
    <property type="protein sequence ID" value="KRM95957.1"/>
    <property type="molecule type" value="Genomic_DNA"/>
</dbReference>
<dbReference type="SMART" id="SM00635">
    <property type="entry name" value="BID_2"/>
    <property type="match status" value="1"/>
</dbReference>
<dbReference type="InterPro" id="IPR006724">
    <property type="entry name" value="Phage_TTP"/>
</dbReference>
<dbReference type="InterPro" id="IPR003343">
    <property type="entry name" value="Big_2"/>
</dbReference>
<dbReference type="Proteomes" id="UP000051015">
    <property type="component" value="Unassembled WGS sequence"/>
</dbReference>
<comment type="caution">
    <text evidence="2">The sequence shown here is derived from an EMBL/GenBank/DDBJ whole genome shotgun (WGS) entry which is preliminary data.</text>
</comment>
<dbReference type="InterPro" id="IPR008964">
    <property type="entry name" value="Invasin/intimin_cell_adhesion"/>
</dbReference>
<dbReference type="Pfam" id="PF02368">
    <property type="entry name" value="Big_2"/>
    <property type="match status" value="1"/>
</dbReference>